<dbReference type="GO" id="GO:0009318">
    <property type="term" value="C:exodeoxyribonuclease VII complex"/>
    <property type="evidence" value="ECO:0007669"/>
    <property type="project" value="UniProtKB-UniRule"/>
</dbReference>
<keyword evidence="6" id="KW-1185">Reference proteome</keyword>
<dbReference type="GO" id="GO:0005737">
    <property type="term" value="C:cytoplasm"/>
    <property type="evidence" value="ECO:0007669"/>
    <property type="project" value="UniProtKB-SubCell"/>
</dbReference>
<dbReference type="InterPro" id="IPR020579">
    <property type="entry name" value="Exonuc_VII_lsu_C"/>
</dbReference>
<evidence type="ECO:0000259" key="3">
    <source>
        <dbReference type="Pfam" id="PF02601"/>
    </source>
</evidence>
<sequence length="406" mass="46291">MANQVFTVSTLNKLIKEYIEAPEYFRTLFVQGEISNLTFNRSGHVYFSIKDEKASLKCMVWKDKAELIHRWKLKEGMKITCFGRLTYYIMGGSIGFDVQDVTLEGKGELQQLYEERYHYLETRGWFDKSLKKPIPSIPRRIGIVTADTGAVIHDLLATIGRRFPLIEVFLFPVQVQGTQARYDVAKKISQANAFLPQLDIIIVARGGGSYEDLWTFNEMEVLEAVRKASIPTISAIGHEPDFTLIDYVSDLRAPTPTAAAELVTPSRDELQQNLLWLKQEWSRTILELIAAKSKWLQTASNFLSQSLNQGLNLSQQTLANLYNLNLTKMDLILNLKASELEQLTLQWNLVNPYNPLEQGYALMLNQSQMVITNIRTLKIGDKINLKAQEGLVETQVRRIILNSENN</sequence>
<dbReference type="PANTHER" id="PTHR30008">
    <property type="entry name" value="EXODEOXYRIBONUCLEASE 7 LARGE SUBUNIT"/>
    <property type="match status" value="1"/>
</dbReference>
<evidence type="ECO:0000259" key="4">
    <source>
        <dbReference type="Pfam" id="PF13742"/>
    </source>
</evidence>
<evidence type="ECO:0000313" key="5">
    <source>
        <dbReference type="EMBL" id="ATZ16337.1"/>
    </source>
</evidence>
<dbReference type="KEGG" id="efr:EFREU_v1c03110"/>
<keyword evidence="1 2" id="KW-0378">Hydrolase</keyword>
<dbReference type="OrthoDB" id="9802795at2"/>
<dbReference type="Pfam" id="PF02601">
    <property type="entry name" value="Exonuc_VII_L"/>
    <property type="match status" value="1"/>
</dbReference>
<name>A0A2K8NRC0_9MOLU</name>
<comment type="subunit">
    <text evidence="1">Heterooligomer composed of large and small subunits.</text>
</comment>
<accession>A0A2K8NRC0</accession>
<dbReference type="GO" id="GO:0008855">
    <property type="term" value="F:exodeoxyribonuclease VII activity"/>
    <property type="evidence" value="ECO:0007669"/>
    <property type="project" value="UniProtKB-UniRule"/>
</dbReference>
<dbReference type="Gene3D" id="2.40.50.1010">
    <property type="match status" value="1"/>
</dbReference>
<dbReference type="GO" id="GO:0003676">
    <property type="term" value="F:nucleic acid binding"/>
    <property type="evidence" value="ECO:0007669"/>
    <property type="project" value="InterPro"/>
</dbReference>
<organism evidence="5 6">
    <name type="scientific">Entomoplasma freundtii</name>
    <dbReference type="NCBI Taxonomy" id="74700"/>
    <lineage>
        <taxon>Bacteria</taxon>
        <taxon>Bacillati</taxon>
        <taxon>Mycoplasmatota</taxon>
        <taxon>Mollicutes</taxon>
        <taxon>Entomoplasmatales</taxon>
        <taxon>Entomoplasmataceae</taxon>
        <taxon>Entomoplasma</taxon>
    </lineage>
</organism>
<keyword evidence="1 2" id="KW-0269">Exonuclease</keyword>
<dbReference type="Pfam" id="PF13742">
    <property type="entry name" value="tRNA_anti_2"/>
    <property type="match status" value="1"/>
</dbReference>
<reference evidence="5 6" key="1">
    <citation type="submission" date="2017-11" db="EMBL/GenBank/DDBJ databases">
        <title>Genome sequence of Entomoplasma freundtii BARC 318 (ATCC 51999).</title>
        <authorList>
            <person name="Lo W.-S."/>
            <person name="Gasparich G.E."/>
            <person name="Kuo C.-H."/>
        </authorList>
    </citation>
    <scope>NUCLEOTIDE SEQUENCE [LARGE SCALE GENOMIC DNA]</scope>
    <source>
        <strain evidence="5 6">BARC 318</strain>
    </source>
</reference>
<comment type="subcellular location">
    <subcellularLocation>
        <location evidence="1 2">Cytoplasm</location>
    </subcellularLocation>
</comment>
<proteinExistence type="inferred from homology"/>
<keyword evidence="1" id="KW-0963">Cytoplasm</keyword>
<dbReference type="RefSeq" id="WP_100609288.1">
    <property type="nucleotide sequence ID" value="NZ_CP024962.1"/>
</dbReference>
<gene>
    <name evidence="1 5" type="primary">xseA</name>
    <name evidence="5" type="ORF">EFREU_v1c03110</name>
</gene>
<comment type="function">
    <text evidence="1">Bidirectionally degrades single-stranded DNA into large acid-insoluble oligonucleotides, which are then degraded further into small acid-soluble oligonucleotides.</text>
</comment>
<evidence type="ECO:0000256" key="2">
    <source>
        <dbReference type="RuleBase" id="RU004355"/>
    </source>
</evidence>
<comment type="similarity">
    <text evidence="1 2">Belongs to the XseA family.</text>
</comment>
<dbReference type="Proteomes" id="UP000232222">
    <property type="component" value="Chromosome"/>
</dbReference>
<dbReference type="InterPro" id="IPR003753">
    <property type="entry name" value="Exonuc_VII_L"/>
</dbReference>
<protein>
    <recommendedName>
        <fullName evidence="1">Exodeoxyribonuclease 7 large subunit</fullName>
        <ecNumber evidence="1">3.1.11.6</ecNumber>
    </recommendedName>
    <alternativeName>
        <fullName evidence="1">Exodeoxyribonuclease VII large subunit</fullName>
        <shortName evidence="1">Exonuclease VII large subunit</shortName>
    </alternativeName>
</protein>
<dbReference type="CDD" id="cd04489">
    <property type="entry name" value="ExoVII_LU_OBF"/>
    <property type="match status" value="1"/>
</dbReference>
<dbReference type="InterPro" id="IPR025824">
    <property type="entry name" value="OB-fold_nuc-bd_dom"/>
</dbReference>
<keyword evidence="1 2" id="KW-0540">Nuclease</keyword>
<dbReference type="GO" id="GO:0006308">
    <property type="term" value="P:DNA catabolic process"/>
    <property type="evidence" value="ECO:0007669"/>
    <property type="project" value="UniProtKB-UniRule"/>
</dbReference>
<comment type="catalytic activity">
    <reaction evidence="1 2">
        <text>Exonucleolytic cleavage in either 5'- to 3'- or 3'- to 5'-direction to yield nucleoside 5'-phosphates.</text>
        <dbReference type="EC" id="3.1.11.6"/>
    </reaction>
</comment>
<dbReference type="NCBIfam" id="TIGR00237">
    <property type="entry name" value="xseA"/>
    <property type="match status" value="1"/>
</dbReference>
<dbReference type="EC" id="3.1.11.6" evidence="1"/>
<dbReference type="PANTHER" id="PTHR30008:SF0">
    <property type="entry name" value="EXODEOXYRIBONUCLEASE 7 LARGE SUBUNIT"/>
    <property type="match status" value="1"/>
</dbReference>
<evidence type="ECO:0000313" key="6">
    <source>
        <dbReference type="Proteomes" id="UP000232222"/>
    </source>
</evidence>
<evidence type="ECO:0000256" key="1">
    <source>
        <dbReference type="HAMAP-Rule" id="MF_00378"/>
    </source>
</evidence>
<feature type="domain" description="OB-fold nucleic acid binding" evidence="4">
    <location>
        <begin position="6"/>
        <end position="101"/>
    </location>
</feature>
<dbReference type="AlphaFoldDB" id="A0A2K8NRC0"/>
<dbReference type="EMBL" id="CP024962">
    <property type="protein sequence ID" value="ATZ16337.1"/>
    <property type="molecule type" value="Genomic_DNA"/>
</dbReference>
<dbReference type="HAMAP" id="MF_00378">
    <property type="entry name" value="Exonuc_7_L"/>
    <property type="match status" value="1"/>
</dbReference>
<feature type="domain" description="Exonuclease VII large subunit C-terminal" evidence="3">
    <location>
        <begin position="125"/>
        <end position="321"/>
    </location>
</feature>